<dbReference type="EC" id="2.7.13.3" evidence="3"/>
<dbReference type="SUPFAM" id="SSF55874">
    <property type="entry name" value="ATPase domain of HSP90 chaperone/DNA topoisomerase II/histidine kinase"/>
    <property type="match status" value="1"/>
</dbReference>
<dbReference type="CDD" id="cd00088">
    <property type="entry name" value="HPT"/>
    <property type="match status" value="1"/>
</dbReference>
<evidence type="ECO:0000313" key="22">
    <source>
        <dbReference type="Proteomes" id="UP000002601"/>
    </source>
</evidence>
<evidence type="ECO:0000256" key="6">
    <source>
        <dbReference type="ARBA" id="ARBA00022741"/>
    </source>
</evidence>
<keyword evidence="16" id="KW-0812">Transmembrane</keyword>
<dbReference type="InterPro" id="IPR003594">
    <property type="entry name" value="HATPase_dom"/>
</dbReference>
<feature type="modified residue" description="4-aspartylphosphate" evidence="13">
    <location>
        <position position="715"/>
    </location>
</feature>
<dbReference type="PROSITE" id="PS50110">
    <property type="entry name" value="RESPONSE_REGULATORY"/>
    <property type="match status" value="2"/>
</dbReference>
<dbReference type="Pfam" id="PF01627">
    <property type="entry name" value="Hpt"/>
    <property type="match status" value="1"/>
</dbReference>
<keyword evidence="16" id="KW-0472">Membrane</keyword>
<feature type="domain" description="Response regulatory" evidence="18">
    <location>
        <begin position="666"/>
        <end position="782"/>
    </location>
</feature>
<evidence type="ECO:0000256" key="13">
    <source>
        <dbReference type="PROSITE-ProRule" id="PRU00169"/>
    </source>
</evidence>
<proteinExistence type="predicted"/>
<protein>
    <recommendedName>
        <fullName evidence="11">Sensory/regulatory protein RpfC</fullName>
        <ecNumber evidence="3">2.7.13.3</ecNumber>
    </recommendedName>
</protein>
<evidence type="ECO:0000256" key="7">
    <source>
        <dbReference type="ARBA" id="ARBA00022777"/>
    </source>
</evidence>
<evidence type="ECO:0000256" key="2">
    <source>
        <dbReference type="ARBA" id="ARBA00004370"/>
    </source>
</evidence>
<dbReference type="AlphaFoldDB" id="C6C051"/>
<dbReference type="Gene3D" id="6.10.340.10">
    <property type="match status" value="1"/>
</dbReference>
<evidence type="ECO:0000313" key="21">
    <source>
        <dbReference type="EMBL" id="ACS80922.1"/>
    </source>
</evidence>
<evidence type="ECO:0000256" key="15">
    <source>
        <dbReference type="SAM" id="MobiDB-lite"/>
    </source>
</evidence>
<dbReference type="InterPro" id="IPR036641">
    <property type="entry name" value="HPT_dom_sf"/>
</dbReference>
<dbReference type="GO" id="GO:0000155">
    <property type="term" value="F:phosphorelay sensor kinase activity"/>
    <property type="evidence" value="ECO:0007669"/>
    <property type="project" value="InterPro"/>
</dbReference>
<organism evidence="21 22">
    <name type="scientific">Maridesulfovibrio salexigens (strain ATCC 14822 / DSM 2638 / NCIMB 8403 / VKM B-1763)</name>
    <name type="common">Desulfovibrio salexigens</name>
    <dbReference type="NCBI Taxonomy" id="526222"/>
    <lineage>
        <taxon>Bacteria</taxon>
        <taxon>Pseudomonadati</taxon>
        <taxon>Thermodesulfobacteriota</taxon>
        <taxon>Desulfovibrionia</taxon>
        <taxon>Desulfovibrionales</taxon>
        <taxon>Desulfovibrionaceae</taxon>
        <taxon>Maridesulfovibrio</taxon>
    </lineage>
</organism>
<dbReference type="InterPro" id="IPR001789">
    <property type="entry name" value="Sig_transdc_resp-reg_receiver"/>
</dbReference>
<evidence type="ECO:0000259" key="19">
    <source>
        <dbReference type="PROSITE" id="PS50885"/>
    </source>
</evidence>
<feature type="domain" description="Histidine kinase" evidence="17">
    <location>
        <begin position="283"/>
        <end position="504"/>
    </location>
</feature>
<dbReference type="FunFam" id="1.10.287.130:FF:000002">
    <property type="entry name" value="Two-component osmosensing histidine kinase"/>
    <property type="match status" value="1"/>
</dbReference>
<reference evidence="21 22" key="1">
    <citation type="submission" date="2009-06" db="EMBL/GenBank/DDBJ databases">
        <title>Complete sequence of Desulfovibrio salexigens DSM 2638.</title>
        <authorList>
            <consortium name="US DOE Joint Genome Institute"/>
            <person name="Lucas S."/>
            <person name="Copeland A."/>
            <person name="Lapidus A."/>
            <person name="Glavina del Rio T."/>
            <person name="Tice H."/>
            <person name="Bruce D."/>
            <person name="Goodwin L."/>
            <person name="Pitluck S."/>
            <person name="Munk A.C."/>
            <person name="Brettin T."/>
            <person name="Detter J.C."/>
            <person name="Han C."/>
            <person name="Tapia R."/>
            <person name="Larimer F."/>
            <person name="Land M."/>
            <person name="Hauser L."/>
            <person name="Kyrpides N."/>
            <person name="Anderson I."/>
            <person name="Wall J.D."/>
            <person name="Arkin A.P."/>
            <person name="Dehal P."/>
            <person name="Chivian D."/>
            <person name="Giles B."/>
            <person name="Hazen T.C."/>
        </authorList>
    </citation>
    <scope>NUCLEOTIDE SEQUENCE [LARGE SCALE GENOMIC DNA]</scope>
    <source>
        <strain evidence="22">ATCC 14822 / DSM 2638 / NCIMB 8403 / VKM B-1763</strain>
    </source>
</reference>
<dbReference type="InterPro" id="IPR003660">
    <property type="entry name" value="HAMP_dom"/>
</dbReference>
<evidence type="ECO:0000256" key="4">
    <source>
        <dbReference type="ARBA" id="ARBA00022553"/>
    </source>
</evidence>
<keyword evidence="14" id="KW-0175">Coiled coil</keyword>
<dbReference type="eggNOG" id="COG0642">
    <property type="taxonomic scope" value="Bacteria"/>
</dbReference>
<evidence type="ECO:0000256" key="16">
    <source>
        <dbReference type="SAM" id="Phobius"/>
    </source>
</evidence>
<name>C6C051_MARSD</name>
<dbReference type="InterPro" id="IPR003661">
    <property type="entry name" value="HisK_dim/P_dom"/>
</dbReference>
<dbReference type="SMART" id="SM00448">
    <property type="entry name" value="REC"/>
    <property type="match status" value="2"/>
</dbReference>
<gene>
    <name evidence="21" type="ordered locus">Desal_2870</name>
</gene>
<comment type="subcellular location">
    <subcellularLocation>
        <location evidence="2">Membrane</location>
    </subcellularLocation>
</comment>
<dbReference type="PROSITE" id="PS50894">
    <property type="entry name" value="HPT"/>
    <property type="match status" value="1"/>
</dbReference>
<dbReference type="RefSeq" id="WP_015852738.1">
    <property type="nucleotide sequence ID" value="NC_012881.1"/>
</dbReference>
<dbReference type="Gene3D" id="3.40.50.2300">
    <property type="match status" value="2"/>
</dbReference>
<dbReference type="SMART" id="SM00304">
    <property type="entry name" value="HAMP"/>
    <property type="match status" value="1"/>
</dbReference>
<keyword evidence="16" id="KW-1133">Transmembrane helix</keyword>
<dbReference type="Proteomes" id="UP000002601">
    <property type="component" value="Chromosome"/>
</dbReference>
<evidence type="ECO:0000259" key="18">
    <source>
        <dbReference type="PROSITE" id="PS50110"/>
    </source>
</evidence>
<dbReference type="PROSITE" id="PS50885">
    <property type="entry name" value="HAMP"/>
    <property type="match status" value="1"/>
</dbReference>
<dbReference type="Pfam" id="PF00512">
    <property type="entry name" value="HisKA"/>
    <property type="match status" value="1"/>
</dbReference>
<dbReference type="InterPro" id="IPR005467">
    <property type="entry name" value="His_kinase_dom"/>
</dbReference>
<accession>C6C051</accession>
<dbReference type="InterPro" id="IPR004358">
    <property type="entry name" value="Sig_transdc_His_kin-like_C"/>
</dbReference>
<dbReference type="SUPFAM" id="SSF47384">
    <property type="entry name" value="Homodimeric domain of signal transducing histidine kinase"/>
    <property type="match status" value="1"/>
</dbReference>
<dbReference type="InterPro" id="IPR036890">
    <property type="entry name" value="HATPase_C_sf"/>
</dbReference>
<dbReference type="GO" id="GO:0005524">
    <property type="term" value="F:ATP binding"/>
    <property type="evidence" value="ECO:0007669"/>
    <property type="project" value="UniProtKB-KW"/>
</dbReference>
<feature type="domain" description="HAMP" evidence="19">
    <location>
        <begin position="176"/>
        <end position="229"/>
    </location>
</feature>
<dbReference type="PANTHER" id="PTHR45339">
    <property type="entry name" value="HYBRID SIGNAL TRANSDUCTION HISTIDINE KINASE J"/>
    <property type="match status" value="1"/>
</dbReference>
<dbReference type="PANTHER" id="PTHR45339:SF5">
    <property type="entry name" value="HISTIDINE KINASE"/>
    <property type="match status" value="1"/>
</dbReference>
<evidence type="ECO:0000256" key="1">
    <source>
        <dbReference type="ARBA" id="ARBA00000085"/>
    </source>
</evidence>
<evidence type="ECO:0000256" key="5">
    <source>
        <dbReference type="ARBA" id="ARBA00022679"/>
    </source>
</evidence>
<dbReference type="CDD" id="cd16922">
    <property type="entry name" value="HATPase_EvgS-ArcB-TorS-like"/>
    <property type="match status" value="1"/>
</dbReference>
<keyword evidence="7 21" id="KW-0418">Kinase</keyword>
<dbReference type="InterPro" id="IPR011006">
    <property type="entry name" value="CheY-like_superfamily"/>
</dbReference>
<evidence type="ECO:0000256" key="3">
    <source>
        <dbReference type="ARBA" id="ARBA00012438"/>
    </source>
</evidence>
<dbReference type="SUPFAM" id="SSF47226">
    <property type="entry name" value="Histidine-containing phosphotransfer domain, HPT domain"/>
    <property type="match status" value="1"/>
</dbReference>
<sequence length="923" mass="103988">MLKIDKVQTRIGVLIVAISLISFIVSGAYDYSSMRRNMLDELNQKADGLVERLSESLITPLWNVDQAAINRILLSEMNDKRIKAILVTEDNGNNVFAGKMRDETWNIINFKSWPIGKFVKRKTEISIMNQPIGAVEIFLSPKFIDDELSQSLLNSLLRTMLLVILINLALFVTMRRILISPITKLSQTARQISLDKNYSSRVQIECKGEMESLVKNFNNMLQQIEEQDLKLKQYSGQLQEKIHQSNKNLEKSYRELKIINRELEIAKDEAEAASKSKSEFMANVSHEIRTPMNAIIGMADLTMETDLSSKQREFIKIIISSGKVLLRLINDILDFSKIEAGKLSLEEVNFNLHQLIHDISDLFVEQMVASQTELVIDIRPGVPQRIIGDPLRLRQVLVNITANAFKFTSKGEIIITVSADQINATKTEIVFAIKDTGIGIPEEVQPHLFEAFKQADGSTTRKYGGTGLGLSISKRIVNLMGGNIWFRSRPEDGSTFFFTITPNVAVETSLIEFEIPQELKNKPVLVVDDNFAVRSVLVRYLKQFGFQPTSVASAEEAIKIIEDRKDDQFKLLIIDLKLPGMNGDEASIEIRKTYSKEELPILMITATELNSALSKAQNAQINRMISKPLKQATLFNSIMETFGYDVPKEYSYEPSKPIKDEFKSFRLLLVEDNPINQQVAEQILEPTGIEISSAPNGAEAVRMVQEAGYDIVLMDIQMPEMDGYEATTIIRNDLKMKELPIIAMTAHAMRGDKEKCIASGMDDYIPKPIDKELMISIIRNHLKQDKKTVQPVATSPKEESDPTQGDDTQLREINVPEVLERIGGDMGILVSILRNFREYNKDFNTDLQKLLQTDQLKEAGDKAHTLKGSAANISATELAIAALELEKSCKSDLKEDAELALEKTTEKLNLLYGEIALLEKDFD</sequence>
<dbReference type="FunFam" id="3.30.565.10:FF:000010">
    <property type="entry name" value="Sensor histidine kinase RcsC"/>
    <property type="match status" value="1"/>
</dbReference>
<keyword evidence="5" id="KW-0808">Transferase</keyword>
<feature type="transmembrane region" description="Helical" evidence="16">
    <location>
        <begin position="12"/>
        <end position="29"/>
    </location>
</feature>
<dbReference type="CDD" id="cd17546">
    <property type="entry name" value="REC_hyHK_CKI1_RcsC-like"/>
    <property type="match status" value="1"/>
</dbReference>
<feature type="transmembrane region" description="Helical" evidence="16">
    <location>
        <begin position="156"/>
        <end position="174"/>
    </location>
</feature>
<dbReference type="PROSITE" id="PS50109">
    <property type="entry name" value="HIS_KIN"/>
    <property type="match status" value="1"/>
</dbReference>
<dbReference type="HOGENOM" id="CLU_000445_104_15_7"/>
<dbReference type="STRING" id="526222.Desal_2870"/>
<feature type="coiled-coil region" evidence="14">
    <location>
        <begin position="894"/>
        <end position="921"/>
    </location>
</feature>
<dbReference type="InterPro" id="IPR008207">
    <property type="entry name" value="Sig_transdc_His_kin_Hpt_dom"/>
</dbReference>
<dbReference type="PRINTS" id="PR00344">
    <property type="entry name" value="BCTRLSENSOR"/>
</dbReference>
<feature type="modified residue" description="Phosphohistidine" evidence="12">
    <location>
        <position position="864"/>
    </location>
</feature>
<dbReference type="SMART" id="SM00388">
    <property type="entry name" value="HisKA"/>
    <property type="match status" value="1"/>
</dbReference>
<feature type="domain" description="HPt" evidence="20">
    <location>
        <begin position="825"/>
        <end position="923"/>
    </location>
</feature>
<comment type="catalytic activity">
    <reaction evidence="1">
        <text>ATP + protein L-histidine = ADP + protein N-phospho-L-histidine.</text>
        <dbReference type="EC" id="2.7.13.3"/>
    </reaction>
</comment>
<dbReference type="CDD" id="cd00082">
    <property type="entry name" value="HisKA"/>
    <property type="match status" value="1"/>
</dbReference>
<dbReference type="Gene3D" id="1.10.287.130">
    <property type="match status" value="1"/>
</dbReference>
<dbReference type="Gene3D" id="1.20.120.160">
    <property type="entry name" value="HPT domain"/>
    <property type="match status" value="1"/>
</dbReference>
<dbReference type="SUPFAM" id="SSF158472">
    <property type="entry name" value="HAMP domain-like"/>
    <property type="match status" value="1"/>
</dbReference>
<keyword evidence="4 13" id="KW-0597">Phosphoprotein</keyword>
<dbReference type="Gene3D" id="3.30.565.10">
    <property type="entry name" value="Histidine kinase-like ATPase, C-terminal domain"/>
    <property type="match status" value="1"/>
</dbReference>
<dbReference type="eggNOG" id="COG2205">
    <property type="taxonomic scope" value="Bacteria"/>
</dbReference>
<feature type="modified residue" description="4-aspartylphosphate" evidence="13">
    <location>
        <position position="575"/>
    </location>
</feature>
<feature type="domain" description="Response regulatory" evidence="18">
    <location>
        <begin position="523"/>
        <end position="642"/>
    </location>
</feature>
<evidence type="ECO:0000259" key="17">
    <source>
        <dbReference type="PROSITE" id="PS50109"/>
    </source>
</evidence>
<evidence type="ECO:0000256" key="12">
    <source>
        <dbReference type="PROSITE-ProRule" id="PRU00110"/>
    </source>
</evidence>
<keyword evidence="22" id="KW-1185">Reference proteome</keyword>
<dbReference type="Pfam" id="PF02518">
    <property type="entry name" value="HATPase_c"/>
    <property type="match status" value="1"/>
</dbReference>
<dbReference type="Pfam" id="PF00672">
    <property type="entry name" value="HAMP"/>
    <property type="match status" value="1"/>
</dbReference>
<dbReference type="OrthoDB" id="9796305at2"/>
<dbReference type="InterPro" id="IPR036097">
    <property type="entry name" value="HisK_dim/P_sf"/>
</dbReference>
<evidence type="ECO:0000256" key="11">
    <source>
        <dbReference type="ARBA" id="ARBA00068150"/>
    </source>
</evidence>
<evidence type="ECO:0000256" key="8">
    <source>
        <dbReference type="ARBA" id="ARBA00022840"/>
    </source>
</evidence>
<keyword evidence="8" id="KW-0067">ATP-binding</keyword>
<evidence type="ECO:0000256" key="10">
    <source>
        <dbReference type="ARBA" id="ARBA00064003"/>
    </source>
</evidence>
<dbReference type="KEGG" id="dsa:Desal_2870"/>
<dbReference type="GO" id="GO:0005886">
    <property type="term" value="C:plasma membrane"/>
    <property type="evidence" value="ECO:0007669"/>
    <property type="project" value="UniProtKB-SubCell"/>
</dbReference>
<dbReference type="CDD" id="cd06225">
    <property type="entry name" value="HAMP"/>
    <property type="match status" value="1"/>
</dbReference>
<evidence type="ECO:0000256" key="9">
    <source>
        <dbReference type="ARBA" id="ARBA00023012"/>
    </source>
</evidence>
<feature type="coiled-coil region" evidence="14">
    <location>
        <begin position="207"/>
        <end position="276"/>
    </location>
</feature>
<evidence type="ECO:0000259" key="20">
    <source>
        <dbReference type="PROSITE" id="PS50894"/>
    </source>
</evidence>
<dbReference type="SMART" id="SM00387">
    <property type="entry name" value="HATPase_c"/>
    <property type="match status" value="1"/>
</dbReference>
<dbReference type="Pfam" id="PF00072">
    <property type="entry name" value="Response_reg"/>
    <property type="match status" value="2"/>
</dbReference>
<comment type="subunit">
    <text evidence="10">At low DSF concentrations, interacts with RpfF.</text>
</comment>
<keyword evidence="6" id="KW-0547">Nucleotide-binding</keyword>
<keyword evidence="9" id="KW-0902">Two-component regulatory system</keyword>
<dbReference type="SUPFAM" id="SSF52172">
    <property type="entry name" value="CheY-like"/>
    <property type="match status" value="2"/>
</dbReference>
<evidence type="ECO:0000256" key="14">
    <source>
        <dbReference type="SAM" id="Coils"/>
    </source>
</evidence>
<feature type="region of interest" description="Disordered" evidence="15">
    <location>
        <begin position="786"/>
        <end position="811"/>
    </location>
</feature>
<dbReference type="EMBL" id="CP001649">
    <property type="protein sequence ID" value="ACS80922.1"/>
    <property type="molecule type" value="Genomic_DNA"/>
</dbReference>